<evidence type="ECO:0000256" key="7">
    <source>
        <dbReference type="ARBA" id="ARBA00023114"/>
    </source>
</evidence>
<dbReference type="Pfam" id="PF00691">
    <property type="entry name" value="OmpA"/>
    <property type="match status" value="1"/>
</dbReference>
<feature type="compositionally biased region" description="Low complexity" evidence="11">
    <location>
        <begin position="416"/>
        <end position="435"/>
    </location>
</feature>
<dbReference type="PROSITE" id="PS51123">
    <property type="entry name" value="OMPA_2"/>
    <property type="match status" value="1"/>
</dbReference>
<sequence length="455" mass="47923">MSKFKLASIGGGLAVMTGAALPWAAHAATGPYIGLEGGLNLLDNQTIRDSATGNDYAKIEFKNGWMAGGVAGFSFANGLRPELEYSYRRNSLQRFEMPAGGILSPAVDTTNVKGHQSADTAMFNVWYDLKWFAPFRPYLGAGIGASRVSINNFNVDGTALRSDNNWVLAWQAGAGVAFDFNEHFSTSIDYRFLRTAFDDYAVGSAGAEYRTNYQSNSIMLGMQYHFGKKEAPPPPPAPEPVAVVPPAEPPAPPPPPPPPPPCEVQPGAAHVDFSGCKAGDTVLLRGVNFEFDKAKLTLNAKTLLDPVADALVARPDITVEIDGYTDSKGSDAYNLKLSDARSKSVMDYLAAHGVDASRMTTKGYGEADPIGDNSTDEGREQNRRVQLKVTAADDPGSVSVAPPAGTEAPPAPAEPAAPAAPEAPAAPSSDSATTPDVPPGTEVETLPEPSPSNSN</sequence>
<keyword evidence="6" id="KW-0406">Ion transport</keyword>
<evidence type="ECO:0000256" key="11">
    <source>
        <dbReference type="SAM" id="MobiDB-lite"/>
    </source>
</evidence>
<evidence type="ECO:0000256" key="9">
    <source>
        <dbReference type="ARBA" id="ARBA00023237"/>
    </source>
</evidence>
<feature type="region of interest" description="Disordered" evidence="11">
    <location>
        <begin position="360"/>
        <end position="455"/>
    </location>
</feature>
<dbReference type="Proteomes" id="UP000653472">
    <property type="component" value="Unassembled WGS sequence"/>
</dbReference>
<dbReference type="RefSeq" id="WP_168146204.1">
    <property type="nucleotide sequence ID" value="NZ_JAAVXB010000001.1"/>
</dbReference>
<dbReference type="GO" id="GO:0046930">
    <property type="term" value="C:pore complex"/>
    <property type="evidence" value="ECO:0007669"/>
    <property type="project" value="UniProtKB-KW"/>
</dbReference>
<evidence type="ECO:0000256" key="8">
    <source>
        <dbReference type="ARBA" id="ARBA00023136"/>
    </source>
</evidence>
<keyword evidence="15" id="KW-1185">Reference proteome</keyword>
<dbReference type="Gene3D" id="2.40.160.20">
    <property type="match status" value="1"/>
</dbReference>
<keyword evidence="9" id="KW-0998">Cell outer membrane</keyword>
<accession>A0A969W6Q4</accession>
<protein>
    <submittedName>
        <fullName evidence="14">OmpA family protein</fullName>
    </submittedName>
</protein>
<dbReference type="PANTHER" id="PTHR30329">
    <property type="entry name" value="STATOR ELEMENT OF FLAGELLAR MOTOR COMPLEX"/>
    <property type="match status" value="1"/>
</dbReference>
<comment type="caution">
    <text evidence="14">The sequence shown here is derived from an EMBL/GenBank/DDBJ whole genome shotgun (WGS) entry which is preliminary data.</text>
</comment>
<evidence type="ECO:0000256" key="4">
    <source>
        <dbReference type="ARBA" id="ARBA00022692"/>
    </source>
</evidence>
<evidence type="ECO:0000256" key="12">
    <source>
        <dbReference type="SAM" id="SignalP"/>
    </source>
</evidence>
<feature type="domain" description="OmpA-like" evidence="13">
    <location>
        <begin position="276"/>
        <end position="393"/>
    </location>
</feature>
<dbReference type="AlphaFoldDB" id="A0A969W6Q4"/>
<dbReference type="SUPFAM" id="SSF56925">
    <property type="entry name" value="OMPA-like"/>
    <property type="match status" value="1"/>
</dbReference>
<dbReference type="GO" id="GO:0006811">
    <property type="term" value="P:monoatomic ion transport"/>
    <property type="evidence" value="ECO:0007669"/>
    <property type="project" value="UniProtKB-KW"/>
</dbReference>
<keyword evidence="2" id="KW-0813">Transport</keyword>
<reference evidence="14" key="1">
    <citation type="submission" date="2020-03" db="EMBL/GenBank/DDBJ databases">
        <title>Solimonas marina sp. nov., isolated from deep seawater of the Pacific Ocean.</title>
        <authorList>
            <person name="Liu X."/>
            <person name="Lai Q."/>
            <person name="Sun F."/>
            <person name="Gai Y."/>
            <person name="Li G."/>
            <person name="Shao Z."/>
        </authorList>
    </citation>
    <scope>NUCLEOTIDE SEQUENCE</scope>
    <source>
        <strain evidence="14">C16B3</strain>
    </source>
</reference>
<keyword evidence="4" id="KW-0812">Transmembrane</keyword>
<keyword evidence="5 12" id="KW-0732">Signal</keyword>
<dbReference type="InterPro" id="IPR027385">
    <property type="entry name" value="Beta-barrel_OMP"/>
</dbReference>
<dbReference type="InterPro" id="IPR050330">
    <property type="entry name" value="Bact_OuterMem_StrucFunc"/>
</dbReference>
<gene>
    <name evidence="14" type="ORF">G7Y82_01405</name>
</gene>
<dbReference type="PANTHER" id="PTHR30329:SF21">
    <property type="entry name" value="LIPOPROTEIN YIAD-RELATED"/>
    <property type="match status" value="1"/>
</dbReference>
<evidence type="ECO:0000313" key="14">
    <source>
        <dbReference type="EMBL" id="NKF20953.1"/>
    </source>
</evidence>
<dbReference type="InterPro" id="IPR006665">
    <property type="entry name" value="OmpA-like"/>
</dbReference>
<evidence type="ECO:0000313" key="15">
    <source>
        <dbReference type="Proteomes" id="UP000653472"/>
    </source>
</evidence>
<evidence type="ECO:0000256" key="2">
    <source>
        <dbReference type="ARBA" id="ARBA00022448"/>
    </source>
</evidence>
<feature type="chain" id="PRO_5036780167" evidence="12">
    <location>
        <begin position="28"/>
        <end position="455"/>
    </location>
</feature>
<dbReference type="Gene3D" id="3.30.1330.60">
    <property type="entry name" value="OmpA-like domain"/>
    <property type="match status" value="1"/>
</dbReference>
<evidence type="ECO:0000256" key="10">
    <source>
        <dbReference type="PROSITE-ProRule" id="PRU00473"/>
    </source>
</evidence>
<evidence type="ECO:0000256" key="5">
    <source>
        <dbReference type="ARBA" id="ARBA00022729"/>
    </source>
</evidence>
<evidence type="ECO:0000256" key="6">
    <source>
        <dbReference type="ARBA" id="ARBA00023065"/>
    </source>
</evidence>
<organism evidence="14 15">
    <name type="scientific">Solimonas marina</name>
    <dbReference type="NCBI Taxonomy" id="2714601"/>
    <lineage>
        <taxon>Bacteria</taxon>
        <taxon>Pseudomonadati</taxon>
        <taxon>Pseudomonadota</taxon>
        <taxon>Gammaproteobacteria</taxon>
        <taxon>Nevskiales</taxon>
        <taxon>Nevskiaceae</taxon>
        <taxon>Solimonas</taxon>
    </lineage>
</organism>
<dbReference type="EMBL" id="JAAVXB010000001">
    <property type="protein sequence ID" value="NKF20953.1"/>
    <property type="molecule type" value="Genomic_DNA"/>
</dbReference>
<keyword evidence="3" id="KW-1134">Transmembrane beta strand</keyword>
<dbReference type="SUPFAM" id="SSF103088">
    <property type="entry name" value="OmpA-like"/>
    <property type="match status" value="1"/>
</dbReference>
<dbReference type="Pfam" id="PF13505">
    <property type="entry name" value="OMP_b-brl"/>
    <property type="match status" value="1"/>
</dbReference>
<evidence type="ECO:0000259" key="13">
    <source>
        <dbReference type="PROSITE" id="PS51123"/>
    </source>
</evidence>
<feature type="compositionally biased region" description="Pro residues" evidence="11">
    <location>
        <begin position="246"/>
        <end position="263"/>
    </location>
</feature>
<dbReference type="InterPro" id="IPR036737">
    <property type="entry name" value="OmpA-like_sf"/>
</dbReference>
<dbReference type="InterPro" id="IPR011250">
    <property type="entry name" value="OMP/PagP_B-barrel"/>
</dbReference>
<feature type="signal peptide" evidence="12">
    <location>
        <begin position="1"/>
        <end position="27"/>
    </location>
</feature>
<dbReference type="GO" id="GO:0009279">
    <property type="term" value="C:cell outer membrane"/>
    <property type="evidence" value="ECO:0007669"/>
    <property type="project" value="UniProtKB-SubCell"/>
</dbReference>
<feature type="region of interest" description="Disordered" evidence="11">
    <location>
        <begin position="229"/>
        <end position="266"/>
    </location>
</feature>
<keyword evidence="8 10" id="KW-0472">Membrane</keyword>
<dbReference type="PRINTS" id="PR01021">
    <property type="entry name" value="OMPADOMAIN"/>
</dbReference>
<dbReference type="CDD" id="cd07185">
    <property type="entry name" value="OmpA_C-like"/>
    <property type="match status" value="1"/>
</dbReference>
<evidence type="ECO:0000256" key="3">
    <source>
        <dbReference type="ARBA" id="ARBA00022452"/>
    </source>
</evidence>
<name>A0A969W6Q4_9GAMM</name>
<comment type="subcellular location">
    <subcellularLocation>
        <location evidence="1">Cell outer membrane</location>
        <topology evidence="1">Multi-pass membrane protein</topology>
    </subcellularLocation>
</comment>
<evidence type="ECO:0000256" key="1">
    <source>
        <dbReference type="ARBA" id="ARBA00004571"/>
    </source>
</evidence>
<dbReference type="InterPro" id="IPR006664">
    <property type="entry name" value="OMP_bac"/>
</dbReference>
<keyword evidence="7" id="KW-0626">Porin</keyword>
<proteinExistence type="predicted"/>
<dbReference type="GO" id="GO:0015288">
    <property type="term" value="F:porin activity"/>
    <property type="evidence" value="ECO:0007669"/>
    <property type="project" value="UniProtKB-KW"/>
</dbReference>